<evidence type="ECO:0000259" key="3">
    <source>
        <dbReference type="PROSITE" id="PS51272"/>
    </source>
</evidence>
<feature type="domain" description="SLH" evidence="3">
    <location>
        <begin position="26"/>
        <end position="83"/>
    </location>
</feature>
<proteinExistence type="predicted"/>
<gene>
    <name evidence="4" type="ORF">GXN74_05820</name>
</gene>
<evidence type="ECO:0000313" key="4">
    <source>
        <dbReference type="EMBL" id="NDL67253.1"/>
    </source>
</evidence>
<dbReference type="PANTHER" id="PTHR43308:SF5">
    <property type="entry name" value="S-LAYER PROTEIN _ PEPTIDOGLYCAN ENDO-BETA-N-ACETYLGLUCOSAMINIDASE"/>
    <property type="match status" value="1"/>
</dbReference>
<sequence length="367" mass="39315">MDIKKKLLACICTASLLLTLGNGTLSAASAFPDTAGHWAETEIAYLAGEGLVNGFPDGTFGPERTLTRAQVAMVVAAQLQLAQQPAGFPDVPAGHWASQAIGALEAAGVMNGYPDGTFLPEKAMTRAEVAAVLAGAYSWPSTGTSSPFSDVPASHWAFGHVQAMRDNFITTGYPDGTYKPGNPMTRAEFSIFMAKAVNPAFTQPAMLTALAQDISALLDDGDMDGLAAYAHPDKGIRFSPYTWVENDHQVVSPAALSALLTGPAILVWGVEDGTGDDIEMTAQAYFDRYVAARDFSVPNDIQYDTVVSRGSLLNNIPDFYPDAVFVELFVEGTTQYGGMDWRSRYIVLEEQDGVWYVVAVVNGEWTT</sequence>
<dbReference type="InterPro" id="IPR001119">
    <property type="entry name" value="SLH_dom"/>
</dbReference>
<feature type="domain" description="SLH" evidence="3">
    <location>
        <begin position="84"/>
        <end position="147"/>
    </location>
</feature>
<feature type="signal peptide" evidence="2">
    <location>
        <begin position="1"/>
        <end position="27"/>
    </location>
</feature>
<dbReference type="AlphaFoldDB" id="A0A7X5HV74"/>
<evidence type="ECO:0000256" key="1">
    <source>
        <dbReference type="ARBA" id="ARBA00022737"/>
    </source>
</evidence>
<evidence type="ECO:0000256" key="2">
    <source>
        <dbReference type="SAM" id="SignalP"/>
    </source>
</evidence>
<dbReference type="PANTHER" id="PTHR43308">
    <property type="entry name" value="OUTER MEMBRANE PROTEIN ALPHA-RELATED"/>
    <property type="match status" value="1"/>
</dbReference>
<comment type="caution">
    <text evidence="4">The sequence shown here is derived from an EMBL/GenBank/DDBJ whole genome shotgun (WGS) entry which is preliminary data.</text>
</comment>
<accession>A0A7X5HV74</accession>
<reference evidence="4 5" key="1">
    <citation type="submission" date="2020-01" db="EMBL/GenBank/DDBJ databases">
        <title>Anaeroalcalibacter tamaniensis gen. nov., sp. nov., moderately halophilic strictly anaerobic fermenter bacterium from mud volcano of Taman peninsula.</title>
        <authorList>
            <person name="Frolova A."/>
            <person name="Merkel A.Y."/>
            <person name="Slobodkin A.I."/>
        </authorList>
    </citation>
    <scope>NUCLEOTIDE SEQUENCE [LARGE SCALE GENOMIC DNA]</scope>
    <source>
        <strain evidence="4 5">F-3ap</strain>
    </source>
</reference>
<dbReference type="EMBL" id="JAAEEH010000012">
    <property type="protein sequence ID" value="NDL67253.1"/>
    <property type="molecule type" value="Genomic_DNA"/>
</dbReference>
<dbReference type="RefSeq" id="WP_162369980.1">
    <property type="nucleotide sequence ID" value="NZ_JAAEEH010000012.1"/>
</dbReference>
<feature type="domain" description="SLH" evidence="3">
    <location>
        <begin position="148"/>
        <end position="207"/>
    </location>
</feature>
<protein>
    <submittedName>
        <fullName evidence="4">S-layer homology domain-containing protein</fullName>
    </submittedName>
</protein>
<keyword evidence="5" id="KW-1185">Reference proteome</keyword>
<dbReference type="InterPro" id="IPR051465">
    <property type="entry name" value="Cell_Envelope_Struct_Comp"/>
</dbReference>
<feature type="chain" id="PRO_5031434814" evidence="2">
    <location>
        <begin position="28"/>
        <end position="367"/>
    </location>
</feature>
<dbReference type="Pfam" id="PF00395">
    <property type="entry name" value="SLH"/>
    <property type="match status" value="3"/>
</dbReference>
<organism evidence="4 5">
    <name type="scientific">Anaerotalea alkaliphila</name>
    <dbReference type="NCBI Taxonomy" id="2662126"/>
    <lineage>
        <taxon>Bacteria</taxon>
        <taxon>Bacillati</taxon>
        <taxon>Bacillota</taxon>
        <taxon>Clostridia</taxon>
        <taxon>Eubacteriales</taxon>
        <taxon>Anaerotalea</taxon>
    </lineage>
</organism>
<dbReference type="Proteomes" id="UP000461585">
    <property type="component" value="Unassembled WGS sequence"/>
</dbReference>
<dbReference type="PROSITE" id="PS51272">
    <property type="entry name" value="SLH"/>
    <property type="match status" value="3"/>
</dbReference>
<evidence type="ECO:0000313" key="5">
    <source>
        <dbReference type="Proteomes" id="UP000461585"/>
    </source>
</evidence>
<keyword evidence="1" id="KW-0677">Repeat</keyword>
<keyword evidence="2" id="KW-0732">Signal</keyword>
<name>A0A7X5HV74_9FIRM</name>